<dbReference type="Pfam" id="PF00881">
    <property type="entry name" value="Nitroreductase"/>
    <property type="match status" value="1"/>
</dbReference>
<organism evidence="2 3">
    <name type="scientific">Micromonospora tulbaghiae</name>
    <dbReference type="NCBI Taxonomy" id="479978"/>
    <lineage>
        <taxon>Bacteria</taxon>
        <taxon>Bacillati</taxon>
        <taxon>Actinomycetota</taxon>
        <taxon>Actinomycetes</taxon>
        <taxon>Micromonosporales</taxon>
        <taxon>Micromonosporaceae</taxon>
        <taxon>Micromonospora</taxon>
    </lineage>
</organism>
<protein>
    <submittedName>
        <fullName evidence="2">Malonic semialdehyde reductase</fullName>
    </submittedName>
</protein>
<gene>
    <name evidence="2" type="ORF">CSH63_21520</name>
</gene>
<dbReference type="EMBL" id="CP024087">
    <property type="protein sequence ID" value="AYF29995.1"/>
    <property type="molecule type" value="Genomic_DNA"/>
</dbReference>
<dbReference type="Proteomes" id="UP000267804">
    <property type="component" value="Chromosome"/>
</dbReference>
<dbReference type="KEGG" id="mtua:CSH63_21520"/>
<dbReference type="PANTHER" id="PTHR43543">
    <property type="entry name" value="MALONIC SEMIALDEHYDE REDUCTASE RUTE-RELATED"/>
    <property type="match status" value="1"/>
</dbReference>
<dbReference type="InterPro" id="IPR000415">
    <property type="entry name" value="Nitroreductase-like"/>
</dbReference>
<evidence type="ECO:0000259" key="1">
    <source>
        <dbReference type="Pfam" id="PF00881"/>
    </source>
</evidence>
<dbReference type="InterPro" id="IPR050461">
    <property type="entry name" value="Nitroreductase_HadB/RutE"/>
</dbReference>
<dbReference type="RefSeq" id="WP_120571823.1">
    <property type="nucleotide sequence ID" value="NZ_CP024087.1"/>
</dbReference>
<reference evidence="2 3" key="1">
    <citation type="submission" date="2017-10" db="EMBL/GenBank/DDBJ databases">
        <title>Integration of genomic and chemical information greatly accelerates assignment of the full stereostructure of myelolactone, a potent inhibitor of myeloma from a marine-derived Micromonospora.</title>
        <authorList>
            <person name="Kim M.C."/>
            <person name="Machado H."/>
            <person name="Jensen P.R."/>
            <person name="Fenical W."/>
        </authorList>
    </citation>
    <scope>NUCLEOTIDE SEQUENCE [LARGE SCALE GENOMIC DNA]</scope>
    <source>
        <strain evidence="2 3">CNY-010</strain>
    </source>
</reference>
<dbReference type="AlphaFoldDB" id="A0A386WNN1"/>
<dbReference type="PANTHER" id="PTHR43543:SF1">
    <property type="entry name" value="MALONIC SEMIALDEHYDE REDUCTASE RUTE-RELATED"/>
    <property type="match status" value="1"/>
</dbReference>
<dbReference type="NCBIfam" id="NF003768">
    <property type="entry name" value="PRK05365.1"/>
    <property type="match status" value="1"/>
</dbReference>
<sequence length="199" mass="21764">MTSDHVLIDGAVQDLLFRAARTPKTFAAEPVGEDRIAALYDLVKWGPTSFNQQPLRVALVRSSEAMSRLLPLLREGNQARTASAPLTAILAADLDFHEELPEVLPSVPHAREAFADEDLRTESALLNATLQIGYFIIGVRALGLAAGPMTGFDAEKVSQEFFPDGRHRALVVINIGKPGPGAWAERLPRLPYDRIFTSH</sequence>
<dbReference type="SUPFAM" id="SSF55469">
    <property type="entry name" value="FMN-dependent nitroreductase-like"/>
    <property type="match status" value="1"/>
</dbReference>
<proteinExistence type="predicted"/>
<accession>A0A386WNN1</accession>
<dbReference type="InterPro" id="IPR029479">
    <property type="entry name" value="Nitroreductase"/>
</dbReference>
<evidence type="ECO:0000313" key="2">
    <source>
        <dbReference type="EMBL" id="AYF29995.1"/>
    </source>
</evidence>
<dbReference type="Gene3D" id="3.40.109.10">
    <property type="entry name" value="NADH Oxidase"/>
    <property type="match status" value="1"/>
</dbReference>
<feature type="domain" description="Nitroreductase" evidence="1">
    <location>
        <begin position="20"/>
        <end position="177"/>
    </location>
</feature>
<dbReference type="GO" id="GO:0016491">
    <property type="term" value="F:oxidoreductase activity"/>
    <property type="evidence" value="ECO:0007669"/>
    <property type="project" value="InterPro"/>
</dbReference>
<evidence type="ECO:0000313" key="3">
    <source>
        <dbReference type="Proteomes" id="UP000267804"/>
    </source>
</evidence>
<name>A0A386WNN1_9ACTN</name>